<dbReference type="GO" id="GO:0016740">
    <property type="term" value="F:transferase activity"/>
    <property type="evidence" value="ECO:0007669"/>
    <property type="project" value="TreeGrafter"/>
</dbReference>
<dbReference type="EMBL" id="SLZZ01000012">
    <property type="protein sequence ID" value="TCS78304.1"/>
    <property type="molecule type" value="Genomic_DNA"/>
</dbReference>
<evidence type="ECO:0000256" key="2">
    <source>
        <dbReference type="ARBA" id="ARBA00022723"/>
    </source>
</evidence>
<dbReference type="InterPro" id="IPR058240">
    <property type="entry name" value="rSAM_sf"/>
</dbReference>
<sequence length="327" mass="36499">MQGISQETMDALFLKVDGDVPLTKEDAVALLNTESHSDAFYRLLAKAEELTRREYGNRGYVFAQIGINSAPCSGNCKFCSMGCENFMVQEEIEKTEAEVLEEAGRAVEQHIDALFLMTTADYDMKKFLRIAEKVKAILPEDVMLVANIGDFEEEMAKRLQETGITGVYHIVRLNEGIDTALCPADRIRTLDAIRGAGLELIYCVEPIGPEHTYEQIADEMLRAREYSVNIMACMKRVGVEKTPLYERGEITDLELTKIAAVTRLVTRPKTSMNVHEPKQMTLLAGVNQLYAEIGINPRDCAVETGSNRGFSIAAVKDMLHQVGYETK</sequence>
<dbReference type="SFLD" id="SFLDS00029">
    <property type="entry name" value="Radical_SAM"/>
    <property type="match status" value="1"/>
</dbReference>
<dbReference type="Proteomes" id="UP000295726">
    <property type="component" value="Unassembled WGS sequence"/>
</dbReference>
<accession>A0A4R3K617</accession>
<keyword evidence="1" id="KW-0949">S-adenosyl-L-methionine</keyword>
<keyword evidence="3" id="KW-0408">Iron</keyword>
<evidence type="ECO:0000256" key="1">
    <source>
        <dbReference type="ARBA" id="ARBA00022691"/>
    </source>
</evidence>
<dbReference type="InterPro" id="IPR034422">
    <property type="entry name" value="HydE/PylB-like"/>
</dbReference>
<dbReference type="SUPFAM" id="SSF102114">
    <property type="entry name" value="Radical SAM enzymes"/>
    <property type="match status" value="1"/>
</dbReference>
<organism evidence="6 7">
    <name type="scientific">Muricomes intestini</name>
    <dbReference type="NCBI Taxonomy" id="1796634"/>
    <lineage>
        <taxon>Bacteria</taxon>
        <taxon>Bacillati</taxon>
        <taxon>Bacillota</taxon>
        <taxon>Clostridia</taxon>
        <taxon>Lachnospirales</taxon>
        <taxon>Lachnospiraceae</taxon>
        <taxon>Muricomes</taxon>
    </lineage>
</organism>
<reference evidence="6 7" key="1">
    <citation type="submission" date="2019-03" db="EMBL/GenBank/DDBJ databases">
        <title>Genomic Encyclopedia of Type Strains, Phase IV (KMG-IV): sequencing the most valuable type-strain genomes for metagenomic binning, comparative biology and taxonomic classification.</title>
        <authorList>
            <person name="Goeker M."/>
        </authorList>
    </citation>
    <scope>NUCLEOTIDE SEQUENCE [LARGE SCALE GENOMIC DNA]</scope>
    <source>
        <strain evidence="6 7">DSM 29489</strain>
    </source>
</reference>
<dbReference type="GO" id="GO:0051536">
    <property type="term" value="F:iron-sulfur cluster binding"/>
    <property type="evidence" value="ECO:0007669"/>
    <property type="project" value="UniProtKB-KW"/>
</dbReference>
<dbReference type="GO" id="GO:0009102">
    <property type="term" value="P:biotin biosynthetic process"/>
    <property type="evidence" value="ECO:0007669"/>
    <property type="project" value="UniProtKB-UniPathway"/>
</dbReference>
<dbReference type="InterPro" id="IPR013785">
    <property type="entry name" value="Aldolase_TIM"/>
</dbReference>
<dbReference type="InterPro" id="IPR006638">
    <property type="entry name" value="Elp3/MiaA/NifB-like_rSAM"/>
</dbReference>
<proteinExistence type="predicted"/>
<keyword evidence="7" id="KW-1185">Reference proteome</keyword>
<gene>
    <name evidence="6" type="ORF">EDD59_11264</name>
</gene>
<dbReference type="CDD" id="cd01335">
    <property type="entry name" value="Radical_SAM"/>
    <property type="match status" value="1"/>
</dbReference>
<protein>
    <submittedName>
        <fullName evidence="6">Biotin synthase</fullName>
    </submittedName>
</protein>
<dbReference type="PANTHER" id="PTHR43726">
    <property type="entry name" value="3-METHYLORNITHINE SYNTHASE"/>
    <property type="match status" value="1"/>
</dbReference>
<keyword evidence="4" id="KW-0411">Iron-sulfur</keyword>
<dbReference type="GO" id="GO:0046872">
    <property type="term" value="F:metal ion binding"/>
    <property type="evidence" value="ECO:0007669"/>
    <property type="project" value="UniProtKB-KW"/>
</dbReference>
<evidence type="ECO:0000259" key="5">
    <source>
        <dbReference type="PROSITE" id="PS51918"/>
    </source>
</evidence>
<evidence type="ECO:0000256" key="4">
    <source>
        <dbReference type="ARBA" id="ARBA00023014"/>
    </source>
</evidence>
<evidence type="ECO:0000256" key="3">
    <source>
        <dbReference type="ARBA" id="ARBA00023004"/>
    </source>
</evidence>
<dbReference type="Gene3D" id="3.20.20.70">
    <property type="entry name" value="Aldolase class I"/>
    <property type="match status" value="1"/>
</dbReference>
<dbReference type="InterPro" id="IPR007197">
    <property type="entry name" value="rSAM"/>
</dbReference>
<dbReference type="RefSeq" id="WP_243117381.1">
    <property type="nucleotide sequence ID" value="NZ_SLZZ01000012.1"/>
</dbReference>
<dbReference type="SMART" id="SM00729">
    <property type="entry name" value="Elp3"/>
    <property type="match status" value="1"/>
</dbReference>
<comment type="caution">
    <text evidence="6">The sequence shown here is derived from an EMBL/GenBank/DDBJ whole genome shotgun (WGS) entry which is preliminary data.</text>
</comment>
<feature type="domain" description="Radical SAM core" evidence="5">
    <location>
        <begin position="55"/>
        <end position="268"/>
    </location>
</feature>
<keyword evidence="2" id="KW-0479">Metal-binding</keyword>
<name>A0A4R3K617_9FIRM</name>
<dbReference type="AlphaFoldDB" id="A0A4R3K617"/>
<evidence type="ECO:0000313" key="6">
    <source>
        <dbReference type="EMBL" id="TCS78304.1"/>
    </source>
</evidence>
<dbReference type="PROSITE" id="PS51918">
    <property type="entry name" value="RADICAL_SAM"/>
    <property type="match status" value="1"/>
</dbReference>
<dbReference type="PANTHER" id="PTHR43726:SF1">
    <property type="entry name" value="BIOTIN SYNTHASE"/>
    <property type="match status" value="1"/>
</dbReference>
<evidence type="ECO:0000313" key="7">
    <source>
        <dbReference type="Proteomes" id="UP000295726"/>
    </source>
</evidence>
<dbReference type="UniPathway" id="UPA00078">
    <property type="reaction ID" value="UER00162"/>
</dbReference>